<evidence type="ECO:0000313" key="3">
    <source>
        <dbReference type="EMBL" id="MQA54524.1"/>
    </source>
</evidence>
<dbReference type="SUPFAM" id="SSF56112">
    <property type="entry name" value="Protein kinase-like (PK-like)"/>
    <property type="match status" value="1"/>
</dbReference>
<dbReference type="InterPro" id="IPR050249">
    <property type="entry name" value="Pseudomonas-type_ThrB"/>
</dbReference>
<dbReference type="EMBL" id="WHUV01000002">
    <property type="protein sequence ID" value="MQA54524.1"/>
    <property type="molecule type" value="Genomic_DNA"/>
</dbReference>
<dbReference type="Gene3D" id="3.30.200.20">
    <property type="entry name" value="Phosphorylase Kinase, domain 1"/>
    <property type="match status" value="1"/>
</dbReference>
<dbReference type="RefSeq" id="WP_152897986.1">
    <property type="nucleotide sequence ID" value="NZ_WHUV01000002.1"/>
</dbReference>
<comment type="caution">
    <text evidence="3">The sequence shown here is derived from an EMBL/GenBank/DDBJ whole genome shotgun (WGS) entry which is preliminary data.</text>
</comment>
<dbReference type="Gene3D" id="3.90.1200.10">
    <property type="match status" value="1"/>
</dbReference>
<dbReference type="Proteomes" id="UP000486534">
    <property type="component" value="Unassembled WGS sequence"/>
</dbReference>
<dbReference type="InterPro" id="IPR002575">
    <property type="entry name" value="Aminoglycoside_PTrfase"/>
</dbReference>
<feature type="domain" description="Aminoglycoside phosphotransferase" evidence="2">
    <location>
        <begin position="36"/>
        <end position="272"/>
    </location>
</feature>
<dbReference type="Pfam" id="PF01636">
    <property type="entry name" value="APH"/>
    <property type="match status" value="1"/>
</dbReference>
<evidence type="ECO:0000259" key="2">
    <source>
        <dbReference type="Pfam" id="PF01636"/>
    </source>
</evidence>
<dbReference type="InterPro" id="IPR011009">
    <property type="entry name" value="Kinase-like_dom_sf"/>
</dbReference>
<accession>A0A7X1U4T8</accession>
<keyword evidence="3" id="KW-0808">Transferase</keyword>
<dbReference type="GO" id="GO:0019202">
    <property type="term" value="F:amino acid kinase activity"/>
    <property type="evidence" value="ECO:0007669"/>
    <property type="project" value="TreeGrafter"/>
</dbReference>
<evidence type="ECO:0000313" key="4">
    <source>
        <dbReference type="Proteomes" id="UP000486534"/>
    </source>
</evidence>
<reference evidence="3 4" key="1">
    <citation type="submission" date="2019-10" db="EMBL/GenBank/DDBJ databases">
        <title>Pseudomonas dajingensis sp. nov., isolated from the profound head ulcers of farmed Murray cod (Maccullochella peelii peelii).</title>
        <authorList>
            <person name="Liu Y."/>
        </authorList>
    </citation>
    <scope>NUCLEOTIDE SEQUENCE [LARGE SCALE GENOMIC DNA]</scope>
    <source>
        <strain evidence="3 4">MC042</strain>
    </source>
</reference>
<comment type="similarity">
    <text evidence="1">Belongs to the pseudomonas-type ThrB family.</text>
</comment>
<dbReference type="AlphaFoldDB" id="A0A7X1U4T8"/>
<organism evidence="3 4">
    <name type="scientific">Pseudomonas piscis</name>
    <dbReference type="NCBI Taxonomy" id="2614538"/>
    <lineage>
        <taxon>Bacteria</taxon>
        <taxon>Pseudomonadati</taxon>
        <taxon>Pseudomonadota</taxon>
        <taxon>Gammaproteobacteria</taxon>
        <taxon>Pseudomonadales</taxon>
        <taxon>Pseudomonadaceae</taxon>
        <taxon>Pseudomonas</taxon>
    </lineage>
</organism>
<gene>
    <name evidence="3" type="ORF">GDH07_14505</name>
</gene>
<sequence length="338" mass="37953">MMTASNPANDLDAVAPLASQAILRYAPALHGELRLLSHSENATYLLHNSRRRSVMRVHRQAYHSFQEIASELAWLAALREEGLQVPDAIAGLDGQLIQQVELAGLGSRYVVLFDWIEGSEPSSHGLDASFRRLGAINARLHQQARRWHQPRDFTRMTWNHASMLGPEGHWGPWQQAPYLDEGARALIGEVVGVLGQRLADYGQGPERFGLIHADLRLANLLVQGEHTRIIDFDDCGLGWYLHDLAAALSFFEHHPELAQWIDNWLQGYCSQLALAAEDLAMLPTLIMQRRLQLLAWTGTHRGTAQVECLGREWVQQTLGLCRRYLDDGLRSVLAHGGY</sequence>
<protein>
    <submittedName>
        <fullName evidence="3">Phosphotransferase</fullName>
    </submittedName>
</protein>
<proteinExistence type="inferred from homology"/>
<dbReference type="PANTHER" id="PTHR21064:SF6">
    <property type="entry name" value="AMINOGLYCOSIDE PHOSPHOTRANSFERASE DOMAIN-CONTAINING PROTEIN"/>
    <property type="match status" value="1"/>
</dbReference>
<name>A0A7X1U4T8_9PSED</name>
<dbReference type="PANTHER" id="PTHR21064">
    <property type="entry name" value="AMINOGLYCOSIDE PHOSPHOTRANSFERASE DOMAIN-CONTAINING PROTEIN-RELATED"/>
    <property type="match status" value="1"/>
</dbReference>
<evidence type="ECO:0000256" key="1">
    <source>
        <dbReference type="ARBA" id="ARBA00038240"/>
    </source>
</evidence>